<dbReference type="PATRIC" id="fig|1183438.3.peg.1965"/>
<dbReference type="GO" id="GO:0019288">
    <property type="term" value="P:isopentenyl diphosphate biosynthetic process, methylerythritol 4-phosphate pathway"/>
    <property type="evidence" value="ECO:0007669"/>
    <property type="project" value="UniProtKB-UniRule"/>
</dbReference>
<dbReference type="AlphaFoldDB" id="U5QKP3"/>
<evidence type="ECO:0000256" key="6">
    <source>
        <dbReference type="ARBA" id="ARBA00023229"/>
    </source>
</evidence>
<dbReference type="CDD" id="cd02516">
    <property type="entry name" value="CDP-ME_synthetase"/>
    <property type="match status" value="1"/>
</dbReference>
<keyword evidence="4 7" id="KW-0808">Transferase</keyword>
<comment type="pathway">
    <text evidence="2 7">Isoprenoid biosynthesis; isopentenyl diphosphate biosynthesis via DXP pathway; isopentenyl diphosphate from 1-deoxy-D-xylulose 5-phosphate: step 2/6.</text>
</comment>
<comment type="similarity">
    <text evidence="3 7">Belongs to the IspD/TarI cytidylyltransferase family. IspD subfamily.</text>
</comment>
<gene>
    <name evidence="7 8" type="primary">ispD</name>
    <name evidence="8" type="ORF">GKIL_2004</name>
</gene>
<evidence type="ECO:0000256" key="3">
    <source>
        <dbReference type="ARBA" id="ARBA00009789"/>
    </source>
</evidence>
<evidence type="ECO:0000256" key="1">
    <source>
        <dbReference type="ARBA" id="ARBA00001282"/>
    </source>
</evidence>
<dbReference type="UniPathway" id="UPA00056">
    <property type="reaction ID" value="UER00093"/>
</dbReference>
<dbReference type="SUPFAM" id="SSF53448">
    <property type="entry name" value="Nucleotide-diphospho-sugar transferases"/>
    <property type="match status" value="1"/>
</dbReference>
<dbReference type="OrthoDB" id="9806837at2"/>
<proteinExistence type="inferred from homology"/>
<evidence type="ECO:0000256" key="2">
    <source>
        <dbReference type="ARBA" id="ARBA00004787"/>
    </source>
</evidence>
<dbReference type="PANTHER" id="PTHR32125">
    <property type="entry name" value="2-C-METHYL-D-ERYTHRITOL 4-PHOSPHATE CYTIDYLYLTRANSFERASE, CHLOROPLASTIC"/>
    <property type="match status" value="1"/>
</dbReference>
<name>U5QKP3_GLOK1</name>
<dbReference type="eggNOG" id="COG1211">
    <property type="taxonomic scope" value="Bacteria"/>
</dbReference>
<organism evidence="8 9">
    <name type="scientific">Gloeobacter kilaueensis (strain ATCC BAA-2537 / CCAP 1431/1 / ULC 316 / JS1)</name>
    <dbReference type="NCBI Taxonomy" id="1183438"/>
    <lineage>
        <taxon>Bacteria</taxon>
        <taxon>Bacillati</taxon>
        <taxon>Cyanobacteriota</taxon>
        <taxon>Cyanophyceae</taxon>
        <taxon>Gloeobacterales</taxon>
        <taxon>Gloeobacteraceae</taxon>
        <taxon>Gloeobacter</taxon>
    </lineage>
</organism>
<evidence type="ECO:0000313" key="9">
    <source>
        <dbReference type="Proteomes" id="UP000017396"/>
    </source>
</evidence>
<dbReference type="KEGG" id="glj:GKIL_2004"/>
<dbReference type="HOGENOM" id="CLU_061281_1_0_3"/>
<dbReference type="FunFam" id="3.90.550.10:FF:000003">
    <property type="entry name" value="2-C-methyl-D-erythritol 4-phosphate cytidylyltransferase"/>
    <property type="match status" value="1"/>
</dbReference>
<feature type="site" description="Transition state stabilizer" evidence="7">
    <location>
        <position position="20"/>
    </location>
</feature>
<reference evidence="8 9" key="1">
    <citation type="journal article" date="2013" name="PLoS ONE">
        <title>Cultivation and Complete Genome Sequencing of Gloeobacter kilaueensis sp. nov., from a Lava Cave in Kilauea Caldera, Hawai'i.</title>
        <authorList>
            <person name="Saw J.H."/>
            <person name="Schatz M."/>
            <person name="Brown M.V."/>
            <person name="Kunkel D.D."/>
            <person name="Foster J.S."/>
            <person name="Shick H."/>
            <person name="Christensen S."/>
            <person name="Hou S."/>
            <person name="Wan X."/>
            <person name="Donachie S.P."/>
        </authorList>
    </citation>
    <scope>NUCLEOTIDE SEQUENCE [LARGE SCALE GENOMIC DNA]</scope>
    <source>
        <strain evidence="9">JS</strain>
    </source>
</reference>
<dbReference type="HAMAP" id="MF_00108">
    <property type="entry name" value="IspD"/>
    <property type="match status" value="1"/>
</dbReference>
<dbReference type="STRING" id="1183438.GKIL_2004"/>
<comment type="catalytic activity">
    <reaction evidence="1 7">
        <text>2-C-methyl-D-erythritol 4-phosphate + CTP + H(+) = 4-CDP-2-C-methyl-D-erythritol + diphosphate</text>
        <dbReference type="Rhea" id="RHEA:13429"/>
        <dbReference type="ChEBI" id="CHEBI:15378"/>
        <dbReference type="ChEBI" id="CHEBI:33019"/>
        <dbReference type="ChEBI" id="CHEBI:37563"/>
        <dbReference type="ChEBI" id="CHEBI:57823"/>
        <dbReference type="ChEBI" id="CHEBI:58262"/>
        <dbReference type="EC" id="2.7.7.60"/>
    </reaction>
</comment>
<sequence length="229" mass="24770">MHLLIPAAGSGRRMGEPINKLLLPLLGRPILAWTVLAAEAAPTIEWIGVVGQPKDEEAIRRVLAVLALTTPVQWIEGGATRQQSVYRGLLALPDGAGRVLIHDGARCLASVDLLERCCGALEQSAAIIAAVPVRDTIKEVQPGGIIARTVERERLWAAQTPQGFAVEPLLAAHRWAIDNRIEVTDDAALFELRDRPVQVIPGEQTNLKITAPADLWLAEAILRAQGHQD</sequence>
<dbReference type="InterPro" id="IPR018294">
    <property type="entry name" value="ISPD_synthase_CS"/>
</dbReference>
<dbReference type="InterPro" id="IPR001228">
    <property type="entry name" value="IspD"/>
</dbReference>
<dbReference type="RefSeq" id="WP_023173376.1">
    <property type="nucleotide sequence ID" value="NC_022600.1"/>
</dbReference>
<dbReference type="NCBIfam" id="TIGR00453">
    <property type="entry name" value="ispD"/>
    <property type="match status" value="1"/>
</dbReference>
<protein>
    <recommendedName>
        <fullName evidence="7">2-C-methyl-D-erythritol 4-phosphate cytidylyltransferase</fullName>
        <ecNumber evidence="7">2.7.7.60</ecNumber>
    </recommendedName>
    <alternativeName>
        <fullName evidence="7">4-diphosphocytidyl-2C-methyl-D-erythritol synthase</fullName>
    </alternativeName>
    <alternativeName>
        <fullName evidence="7">MEP cytidylyltransferase</fullName>
        <shortName evidence="7">MCT</shortName>
    </alternativeName>
</protein>
<dbReference type="Proteomes" id="UP000017396">
    <property type="component" value="Chromosome"/>
</dbReference>
<keyword evidence="9" id="KW-1185">Reference proteome</keyword>
<dbReference type="Pfam" id="PF01128">
    <property type="entry name" value="IspD"/>
    <property type="match status" value="1"/>
</dbReference>
<keyword evidence="5 7" id="KW-0548">Nucleotidyltransferase</keyword>
<evidence type="ECO:0000256" key="7">
    <source>
        <dbReference type="HAMAP-Rule" id="MF_00108"/>
    </source>
</evidence>
<dbReference type="EC" id="2.7.7.60" evidence="7"/>
<dbReference type="InterPro" id="IPR050088">
    <property type="entry name" value="IspD/TarI_cytidylyltransf_bact"/>
</dbReference>
<feature type="site" description="Positions MEP for the nucleophilic attack" evidence="7">
    <location>
        <position position="208"/>
    </location>
</feature>
<dbReference type="EMBL" id="CP003587">
    <property type="protein sequence ID" value="AGY58250.1"/>
    <property type="molecule type" value="Genomic_DNA"/>
</dbReference>
<dbReference type="Gene3D" id="3.90.550.10">
    <property type="entry name" value="Spore Coat Polysaccharide Biosynthesis Protein SpsA, Chain A"/>
    <property type="match status" value="1"/>
</dbReference>
<evidence type="ECO:0000256" key="4">
    <source>
        <dbReference type="ARBA" id="ARBA00022679"/>
    </source>
</evidence>
<dbReference type="GO" id="GO:0050518">
    <property type="term" value="F:2-C-methyl-D-erythritol 4-phosphate cytidylyltransferase activity"/>
    <property type="evidence" value="ECO:0007669"/>
    <property type="project" value="UniProtKB-UniRule"/>
</dbReference>
<evidence type="ECO:0000313" key="8">
    <source>
        <dbReference type="EMBL" id="AGY58250.1"/>
    </source>
</evidence>
<evidence type="ECO:0000256" key="5">
    <source>
        <dbReference type="ARBA" id="ARBA00022695"/>
    </source>
</evidence>
<dbReference type="InterPro" id="IPR029044">
    <property type="entry name" value="Nucleotide-diphossugar_trans"/>
</dbReference>
<keyword evidence="6 7" id="KW-0414">Isoprene biosynthesis</keyword>
<accession>U5QKP3</accession>
<comment type="function">
    <text evidence="7">Catalyzes the formation of 4-diphosphocytidyl-2-C-methyl-D-erythritol from CTP and 2-C-methyl-D-erythritol 4-phosphate (MEP).</text>
</comment>
<dbReference type="PROSITE" id="PS01295">
    <property type="entry name" value="ISPD"/>
    <property type="match status" value="1"/>
</dbReference>
<dbReference type="InterPro" id="IPR034683">
    <property type="entry name" value="IspD/TarI"/>
</dbReference>
<feature type="site" description="Positions MEP for the nucleophilic attack" evidence="7">
    <location>
        <position position="152"/>
    </location>
</feature>
<feature type="site" description="Transition state stabilizer" evidence="7">
    <location>
        <position position="13"/>
    </location>
</feature>
<dbReference type="PANTHER" id="PTHR32125:SF4">
    <property type="entry name" value="2-C-METHYL-D-ERYTHRITOL 4-PHOSPHATE CYTIDYLYLTRANSFERASE, CHLOROPLASTIC"/>
    <property type="match status" value="1"/>
</dbReference>